<feature type="region of interest" description="Disordered" evidence="1">
    <location>
        <begin position="74"/>
        <end position="111"/>
    </location>
</feature>
<sequence>MNMEDSAASHLTSSKSMDYIFTEEYAPSIGIKKYARDKGRSPSILSSSFHNFFRPKRTPSHPCLSSPLPAFKHPTNALSNSSTRNEPHAEISHHCHSMPSSNNRKRKQKLSRLRTSLSTLFTCCRCCRCCGCYYHARLSDGGNLNRKPLELPTSSNNITPPNSPAIPSRSMQWGDGKEGVLVDAHATTHFSEPSPETEGGGRDVSSDYWEVRAAPRDAVDEDDSPQQSDFSDGSLPDRYSYIDSCTDGDHQARRRERRRRHKLRKGLSYDEPQQVVSEPMQSITTDGGVGTESDDSTLKAKTQSVVSTTTVEYAEESPVLVTCLDDGEEQEEEDEDDMYQSVETMVETADAVRSKCFFLTFILFPLQ</sequence>
<feature type="region of interest" description="Disordered" evidence="1">
    <location>
        <begin position="216"/>
        <end position="269"/>
    </location>
</feature>
<gene>
    <name evidence="2" type="ORF">SSLN_LOCUS780</name>
</gene>
<evidence type="ECO:0000313" key="3">
    <source>
        <dbReference type="Proteomes" id="UP000275846"/>
    </source>
</evidence>
<evidence type="ECO:0000313" key="2">
    <source>
        <dbReference type="EMBL" id="VDL86215.1"/>
    </source>
</evidence>
<evidence type="ECO:0000313" key="4">
    <source>
        <dbReference type="WBParaSite" id="SSLN_0000081301-mRNA-1"/>
    </source>
</evidence>
<dbReference type="OrthoDB" id="10661567at2759"/>
<dbReference type="WBParaSite" id="SSLN_0000081301-mRNA-1">
    <property type="protein sequence ID" value="SSLN_0000081301-mRNA-1"/>
    <property type="gene ID" value="SSLN_0000081301"/>
</dbReference>
<evidence type="ECO:0000256" key="1">
    <source>
        <dbReference type="SAM" id="MobiDB-lite"/>
    </source>
</evidence>
<name>A0A183S982_SCHSO</name>
<accession>A0A183S982</accession>
<dbReference type="EMBL" id="UYSU01000765">
    <property type="protein sequence ID" value="VDL86215.1"/>
    <property type="molecule type" value="Genomic_DNA"/>
</dbReference>
<feature type="region of interest" description="Disordered" evidence="1">
    <location>
        <begin position="281"/>
        <end position="302"/>
    </location>
</feature>
<reference evidence="2 3" key="2">
    <citation type="submission" date="2018-11" db="EMBL/GenBank/DDBJ databases">
        <authorList>
            <consortium name="Pathogen Informatics"/>
        </authorList>
    </citation>
    <scope>NUCLEOTIDE SEQUENCE [LARGE SCALE GENOMIC DNA]</scope>
    <source>
        <strain evidence="2 3">NST_G2</strain>
    </source>
</reference>
<organism evidence="4">
    <name type="scientific">Schistocephalus solidus</name>
    <name type="common">Tapeworm</name>
    <dbReference type="NCBI Taxonomy" id="70667"/>
    <lineage>
        <taxon>Eukaryota</taxon>
        <taxon>Metazoa</taxon>
        <taxon>Spiralia</taxon>
        <taxon>Lophotrochozoa</taxon>
        <taxon>Platyhelminthes</taxon>
        <taxon>Cestoda</taxon>
        <taxon>Eucestoda</taxon>
        <taxon>Diphyllobothriidea</taxon>
        <taxon>Diphyllobothriidae</taxon>
        <taxon>Schistocephalus</taxon>
    </lineage>
</organism>
<reference evidence="4" key="1">
    <citation type="submission" date="2016-06" db="UniProtKB">
        <authorList>
            <consortium name="WormBaseParasite"/>
        </authorList>
    </citation>
    <scope>IDENTIFICATION</scope>
</reference>
<protein>
    <submittedName>
        <fullName evidence="2 4">Uncharacterized protein</fullName>
    </submittedName>
</protein>
<dbReference type="Proteomes" id="UP000275846">
    <property type="component" value="Unassembled WGS sequence"/>
</dbReference>
<dbReference type="AlphaFoldDB" id="A0A183S982"/>
<keyword evidence="3" id="KW-1185">Reference proteome</keyword>
<feature type="compositionally biased region" description="Basic residues" evidence="1">
    <location>
        <begin position="252"/>
        <end position="265"/>
    </location>
</feature>
<proteinExistence type="predicted"/>